<name>A0A1Q2L4Q0_9BACL</name>
<sequence>MRNLEKTKWYHGTTLSGFKSIMKQGVKFDVSVGSELDFGPGFYLAPDKEMAEGLVFRQESGHCFLNLFSWTGYRASLGRTAGVIGS</sequence>
<gene>
    <name evidence="1" type="ORF">B0X71_19685</name>
</gene>
<evidence type="ECO:0000313" key="2">
    <source>
        <dbReference type="Proteomes" id="UP000188184"/>
    </source>
</evidence>
<organism evidence="1 2">
    <name type="scientific">Planococcus lenghuensis</name>
    <dbReference type="NCBI Taxonomy" id="2213202"/>
    <lineage>
        <taxon>Bacteria</taxon>
        <taxon>Bacillati</taxon>
        <taxon>Bacillota</taxon>
        <taxon>Bacilli</taxon>
        <taxon>Bacillales</taxon>
        <taxon>Caryophanaceae</taxon>
        <taxon>Planococcus</taxon>
    </lineage>
</organism>
<dbReference type="SUPFAM" id="SSF56399">
    <property type="entry name" value="ADP-ribosylation"/>
    <property type="match status" value="1"/>
</dbReference>
<dbReference type="EMBL" id="CP019641">
    <property type="protein sequence ID" value="AQQ55393.1"/>
    <property type="molecule type" value="Genomic_DNA"/>
</dbReference>
<dbReference type="KEGG" id="pmar:B0X71_19685"/>
<accession>A0A1Q2L4Q0</accession>
<reference evidence="1 2" key="1">
    <citation type="submission" date="2017-02" db="EMBL/GenBank/DDBJ databases">
        <title>The complete genomic sequence of a novel cold adapted crude oil-degrading bacterium Planococcus qaidamina Y42.</title>
        <authorList>
            <person name="Yang R."/>
        </authorList>
    </citation>
    <scope>NUCLEOTIDE SEQUENCE [LARGE SCALE GENOMIC DNA]</scope>
    <source>
        <strain evidence="1 2">Y42</strain>
        <plasmid evidence="1 2">unnamed1</plasmid>
    </source>
</reference>
<evidence type="ECO:0000313" key="1">
    <source>
        <dbReference type="EMBL" id="AQQ55393.1"/>
    </source>
</evidence>
<protein>
    <recommendedName>
        <fullName evidence="3">DUF3990 domain-containing protein</fullName>
    </recommendedName>
</protein>
<keyword evidence="1" id="KW-0614">Plasmid</keyword>
<dbReference type="Gene3D" id="3.90.175.10">
    <property type="entry name" value="Diphtheria Toxin, domain 1"/>
    <property type="match status" value="1"/>
</dbReference>
<dbReference type="AlphaFoldDB" id="A0A1Q2L4Q0"/>
<keyword evidence="2" id="KW-1185">Reference proteome</keyword>
<geneLocation type="plasmid" evidence="1 2">
    <name>unnamed1</name>
</geneLocation>
<proteinExistence type="predicted"/>
<dbReference type="Proteomes" id="UP000188184">
    <property type="component" value="Plasmid unnamed1"/>
</dbReference>
<evidence type="ECO:0008006" key="3">
    <source>
        <dbReference type="Google" id="ProtNLM"/>
    </source>
</evidence>